<dbReference type="NCBIfam" id="NF003507">
    <property type="entry name" value="PRK05170.2-5"/>
    <property type="match status" value="1"/>
</dbReference>
<dbReference type="AlphaFoldDB" id="A0A844XW79"/>
<sequence>MGALRERFWERPLADLSREEWEALCDGCGRCCLHKVEYEDTGEIEETNVACSLLDCQTARCKDYRNRKSFVPDCLRLTLKLVDRVPWLPDTCAYRRRAEDRPLPRWHYLISGDREAVVRAGVSVAGRVISENDAGPLEHHIVEWGDGEDCAEEGAA</sequence>
<evidence type="ECO:0000313" key="1">
    <source>
        <dbReference type="EMBL" id="MXO49208.1"/>
    </source>
</evidence>
<organism evidence="1 2">
    <name type="scientific">Qipengyuania vulgaris</name>
    <dbReference type="NCBI Taxonomy" id="291985"/>
    <lineage>
        <taxon>Bacteria</taxon>
        <taxon>Pseudomonadati</taxon>
        <taxon>Pseudomonadota</taxon>
        <taxon>Alphaproteobacteria</taxon>
        <taxon>Sphingomonadales</taxon>
        <taxon>Erythrobacteraceae</taxon>
        <taxon>Qipengyuania</taxon>
    </lineage>
</organism>
<protein>
    <submittedName>
        <fullName evidence="1">YcgN family cysteine cluster protein</fullName>
    </submittedName>
</protein>
<dbReference type="OrthoDB" id="9786855at2"/>
<evidence type="ECO:0000313" key="2">
    <source>
        <dbReference type="Proteomes" id="UP000448199"/>
    </source>
</evidence>
<dbReference type="Proteomes" id="UP000448199">
    <property type="component" value="Unassembled WGS sequence"/>
</dbReference>
<dbReference type="EMBL" id="WTYC01000008">
    <property type="protein sequence ID" value="MXO49208.1"/>
    <property type="molecule type" value="Genomic_DNA"/>
</dbReference>
<dbReference type="InterPro" id="IPR008228">
    <property type="entry name" value="UCP006173"/>
</dbReference>
<gene>
    <name evidence="1" type="ORF">GRI69_13185</name>
</gene>
<keyword evidence="2" id="KW-1185">Reference proteome</keyword>
<dbReference type="InterPro" id="IPR005358">
    <property type="entry name" value="Puta_zinc/iron-chelating_dom"/>
</dbReference>
<proteinExistence type="predicted"/>
<dbReference type="PIRSF" id="PIRSF006173">
    <property type="entry name" value="UCP006173"/>
    <property type="match status" value="1"/>
</dbReference>
<dbReference type="PANTHER" id="PTHR37421:SF1">
    <property type="entry name" value="UPF0260 PROTEIN YCGN"/>
    <property type="match status" value="1"/>
</dbReference>
<reference evidence="1 2" key="1">
    <citation type="submission" date="2019-12" db="EMBL/GenBank/DDBJ databases">
        <title>Genomic-based taxomic classification of the family Erythrobacteraceae.</title>
        <authorList>
            <person name="Xu L."/>
        </authorList>
    </citation>
    <scope>NUCLEOTIDE SEQUENCE [LARGE SCALE GENOMIC DNA]</scope>
    <source>
        <strain evidence="1 2">DSM 17792</strain>
    </source>
</reference>
<dbReference type="Pfam" id="PF03692">
    <property type="entry name" value="CxxCxxCC"/>
    <property type="match status" value="1"/>
</dbReference>
<dbReference type="NCBIfam" id="NF003501">
    <property type="entry name" value="PRK05170.1-5"/>
    <property type="match status" value="1"/>
</dbReference>
<comment type="caution">
    <text evidence="1">The sequence shown here is derived from an EMBL/GenBank/DDBJ whole genome shotgun (WGS) entry which is preliminary data.</text>
</comment>
<dbReference type="RefSeq" id="WP_160728742.1">
    <property type="nucleotide sequence ID" value="NZ_WTYC01000008.1"/>
</dbReference>
<name>A0A844XW79_9SPHN</name>
<accession>A0A844XW79</accession>
<dbReference type="PANTHER" id="PTHR37421">
    <property type="entry name" value="UPF0260 PROTEIN YCGN"/>
    <property type="match status" value="1"/>
</dbReference>